<dbReference type="PANTHER" id="PTHR32322">
    <property type="entry name" value="INNER MEMBRANE TRANSPORTER"/>
    <property type="match status" value="1"/>
</dbReference>
<evidence type="ECO:0000256" key="4">
    <source>
        <dbReference type="ARBA" id="ARBA00022989"/>
    </source>
</evidence>
<evidence type="ECO:0000256" key="2">
    <source>
        <dbReference type="ARBA" id="ARBA00007362"/>
    </source>
</evidence>
<feature type="transmembrane region" description="Helical" evidence="7">
    <location>
        <begin position="93"/>
        <end position="113"/>
    </location>
</feature>
<evidence type="ECO:0000313" key="9">
    <source>
        <dbReference type="EMBL" id="XBP94657.1"/>
    </source>
</evidence>
<feature type="transmembrane region" description="Helical" evidence="7">
    <location>
        <begin position="235"/>
        <end position="259"/>
    </location>
</feature>
<dbReference type="EMBL" id="CP159342">
    <property type="protein sequence ID" value="XCH75358.1"/>
    <property type="molecule type" value="Genomic_DNA"/>
</dbReference>
<evidence type="ECO:0000313" key="10">
    <source>
        <dbReference type="EMBL" id="XCH75358.1"/>
    </source>
</evidence>
<sequence length="305" mass="31625">MRRGGIVSDIGVTALAPAIWGSTYLVTTELLPAGRPYLAAVARALPAGLVLLAFGRVLPRGAWIWRALVLGTLNIGLFFLLLFIAAYRLPGGVAALIMSFQPMLVLVLAALLLRDRIRPLHLAACLLGATGVALLVLRPTAVLDPIGVAAALAGAASMASGIVLTKRWARPAGVGVLQFTGWQLTAGGLVLLPVTLAVEGLPSHLTGRNLTGLSYLAVAGSLFGYAVWFRGIDRLPALAVSFLSLVSPIVASVLGLIFLDQRLNLTQFIGALIIIAAVALAQLRSSPPSTPPAPAPVVPPALTSR</sequence>
<dbReference type="RefSeq" id="WP_350934772.1">
    <property type="nucleotide sequence ID" value="NZ_CP157762.1"/>
</dbReference>
<dbReference type="Pfam" id="PF00892">
    <property type="entry name" value="EamA"/>
    <property type="match status" value="2"/>
</dbReference>
<dbReference type="PANTHER" id="PTHR32322:SF2">
    <property type="entry name" value="EAMA DOMAIN-CONTAINING PROTEIN"/>
    <property type="match status" value="1"/>
</dbReference>
<keyword evidence="5 7" id="KW-0472">Membrane</keyword>
<dbReference type="InterPro" id="IPR037185">
    <property type="entry name" value="EmrE-like"/>
</dbReference>
<feature type="transmembrane region" description="Helical" evidence="7">
    <location>
        <begin position="37"/>
        <end position="55"/>
    </location>
</feature>
<feature type="transmembrane region" description="Helical" evidence="7">
    <location>
        <begin position="7"/>
        <end position="25"/>
    </location>
</feature>
<feature type="transmembrane region" description="Helical" evidence="7">
    <location>
        <begin position="146"/>
        <end position="164"/>
    </location>
</feature>
<accession>A0AAU7MAM7</accession>
<feature type="transmembrane region" description="Helical" evidence="7">
    <location>
        <begin position="120"/>
        <end position="140"/>
    </location>
</feature>
<evidence type="ECO:0000256" key="3">
    <source>
        <dbReference type="ARBA" id="ARBA00022692"/>
    </source>
</evidence>
<feature type="region of interest" description="Disordered" evidence="6">
    <location>
        <begin position="286"/>
        <end position="305"/>
    </location>
</feature>
<evidence type="ECO:0000256" key="5">
    <source>
        <dbReference type="ARBA" id="ARBA00023136"/>
    </source>
</evidence>
<gene>
    <name evidence="10" type="ORF">ABUL08_04450</name>
    <name evidence="9" type="ORF">VK199_04425</name>
</gene>
<dbReference type="SUPFAM" id="SSF103481">
    <property type="entry name" value="Multidrug resistance efflux transporter EmrE"/>
    <property type="match status" value="2"/>
</dbReference>
<feature type="transmembrane region" description="Helical" evidence="7">
    <location>
        <begin position="67"/>
        <end position="87"/>
    </location>
</feature>
<dbReference type="InterPro" id="IPR050638">
    <property type="entry name" value="AA-Vitamin_Transporters"/>
</dbReference>
<dbReference type="InterPro" id="IPR000620">
    <property type="entry name" value="EamA_dom"/>
</dbReference>
<evidence type="ECO:0000256" key="1">
    <source>
        <dbReference type="ARBA" id="ARBA00004141"/>
    </source>
</evidence>
<protein>
    <submittedName>
        <fullName evidence="9">EamA family transporter</fullName>
    </submittedName>
</protein>
<keyword evidence="4 7" id="KW-1133">Transmembrane helix</keyword>
<feature type="transmembrane region" description="Helical" evidence="7">
    <location>
        <begin position="176"/>
        <end position="198"/>
    </location>
</feature>
<evidence type="ECO:0000256" key="7">
    <source>
        <dbReference type="SAM" id="Phobius"/>
    </source>
</evidence>
<dbReference type="GO" id="GO:0016020">
    <property type="term" value="C:membrane"/>
    <property type="evidence" value="ECO:0007669"/>
    <property type="project" value="UniProtKB-SubCell"/>
</dbReference>
<dbReference type="AlphaFoldDB" id="A0AAU7MAM7"/>
<keyword evidence="3 7" id="KW-0812">Transmembrane</keyword>
<organism evidence="9">
    <name type="scientific">Micromonospora sp. CCTCC AA 2012012</name>
    <dbReference type="NCBI Taxonomy" id="3111921"/>
    <lineage>
        <taxon>Bacteria</taxon>
        <taxon>Bacillati</taxon>
        <taxon>Actinomycetota</taxon>
        <taxon>Actinomycetes</taxon>
        <taxon>Micromonosporales</taxon>
        <taxon>Micromonosporaceae</taxon>
        <taxon>Micromonospora</taxon>
    </lineage>
</organism>
<feature type="transmembrane region" description="Helical" evidence="7">
    <location>
        <begin position="210"/>
        <end position="228"/>
    </location>
</feature>
<proteinExistence type="inferred from homology"/>
<reference evidence="9" key="1">
    <citation type="submission" date="2024-01" db="EMBL/GenBank/DDBJ databases">
        <title>The genome sequence of Micromonospora mangrovi CCTCC AA 2012012.</title>
        <authorList>
            <person name="Gao J."/>
        </authorList>
    </citation>
    <scope>NUCLEOTIDE SEQUENCE</scope>
    <source>
        <strain evidence="9">CCTCC AA 2012012</strain>
    </source>
</reference>
<comment type="subcellular location">
    <subcellularLocation>
        <location evidence="1">Membrane</location>
        <topology evidence="1">Multi-pass membrane protein</topology>
    </subcellularLocation>
</comment>
<evidence type="ECO:0000256" key="6">
    <source>
        <dbReference type="SAM" id="MobiDB-lite"/>
    </source>
</evidence>
<evidence type="ECO:0000259" key="8">
    <source>
        <dbReference type="Pfam" id="PF00892"/>
    </source>
</evidence>
<feature type="domain" description="EamA" evidence="8">
    <location>
        <begin position="14"/>
        <end position="136"/>
    </location>
</feature>
<feature type="domain" description="EamA" evidence="8">
    <location>
        <begin position="146"/>
        <end position="280"/>
    </location>
</feature>
<reference evidence="10" key="2">
    <citation type="submission" date="2024-06" db="EMBL/GenBank/DDBJ databases">
        <title>Micromonospora mangrovi CCTCC AA 2012012 genome sequences.</title>
        <authorList>
            <person name="Gao J."/>
        </authorList>
    </citation>
    <scope>NUCLEOTIDE SEQUENCE</scope>
    <source>
        <strain evidence="10">CCTCC AA 2012012</strain>
    </source>
</reference>
<name>A0AAU7MAM7_9ACTN</name>
<feature type="compositionally biased region" description="Pro residues" evidence="6">
    <location>
        <begin position="288"/>
        <end position="299"/>
    </location>
</feature>
<dbReference type="EMBL" id="CP157762">
    <property type="protein sequence ID" value="XBP94657.1"/>
    <property type="molecule type" value="Genomic_DNA"/>
</dbReference>
<comment type="similarity">
    <text evidence="2">Belongs to the EamA transporter family.</text>
</comment>
<feature type="transmembrane region" description="Helical" evidence="7">
    <location>
        <begin position="265"/>
        <end position="283"/>
    </location>
</feature>